<dbReference type="Proteomes" id="UP000050794">
    <property type="component" value="Unassembled WGS sequence"/>
</dbReference>
<comment type="similarity">
    <text evidence="2">Belongs to the TFIIF beta subunit family.</text>
</comment>
<dbReference type="WBParaSite" id="TCNE_0001567101-mRNA-1">
    <property type="protein sequence ID" value="TCNE_0001567101-mRNA-1"/>
    <property type="gene ID" value="TCNE_0001567101"/>
</dbReference>
<evidence type="ECO:0000256" key="3">
    <source>
        <dbReference type="ARBA" id="ARBA00020815"/>
    </source>
</evidence>
<sequence>MKVISYLFLTDCSPAEHQVPRYLSEVWEKHAGRNVGTLVIKSASGKTDIIFKSSSGLCTTAEHGYKTVAVLRRDREVSSSESETNSAEGSPSTSQPSTSGLSHSRSSSALPLGKKKPAVSEIPSEYTFLISDVKNQSLSILSEDKSGLNEDAEVCSGRLSLEGRVVKRADCRPPQTAGYLKMKINHIEKSSIPKRQLKQIDKAEVKFKPIAIHAETLARERQKKEGAKTVRGDKDTIRQAIFHAFEKHQYYRLIDLQKLTNQPPGFVKEILTEIAIYNTTPPHKSMWELKPEYRNYADVKKTSDDD</sequence>
<reference evidence="12 13" key="2">
    <citation type="submission" date="2018-11" db="EMBL/GenBank/DDBJ databases">
        <authorList>
            <consortium name="Pathogen Informatics"/>
        </authorList>
    </citation>
    <scope>NUCLEOTIDE SEQUENCE [LARGE SCALE GENOMIC DNA]</scope>
</reference>
<comment type="subcellular location">
    <subcellularLocation>
        <location evidence="1">Nucleus</location>
    </subcellularLocation>
</comment>
<evidence type="ECO:0000259" key="10">
    <source>
        <dbReference type="Pfam" id="PF02270"/>
    </source>
</evidence>
<dbReference type="InterPro" id="IPR036388">
    <property type="entry name" value="WH-like_DNA-bd_sf"/>
</dbReference>
<feature type="compositionally biased region" description="Low complexity" evidence="9">
    <location>
        <begin position="79"/>
        <end position="108"/>
    </location>
</feature>
<dbReference type="GO" id="GO:0006367">
    <property type="term" value="P:transcription initiation at RNA polymerase II promoter"/>
    <property type="evidence" value="ECO:0007669"/>
    <property type="project" value="InterPro"/>
</dbReference>
<dbReference type="AlphaFoldDB" id="A0A183V4K0"/>
<dbReference type="FunFam" id="1.10.10.10:FF:000035">
    <property type="entry name" value="General transcription factor IIF subunit 2"/>
    <property type="match status" value="1"/>
</dbReference>
<keyword evidence="7" id="KW-0539">Nucleus</keyword>
<evidence type="ECO:0000256" key="4">
    <source>
        <dbReference type="ARBA" id="ARBA00023015"/>
    </source>
</evidence>
<feature type="domain" description="TFIIF beta subunit HTH" evidence="10">
    <location>
        <begin position="230"/>
        <end position="294"/>
    </location>
</feature>
<evidence type="ECO:0000313" key="14">
    <source>
        <dbReference type="WBParaSite" id="TCNE_0001567101-mRNA-1"/>
    </source>
</evidence>
<protein>
    <recommendedName>
        <fullName evidence="3">General transcription factor IIF subunit 2</fullName>
    </recommendedName>
    <alternativeName>
        <fullName evidence="8">Transcription initiation factor IIF subunit beta</fullName>
    </alternativeName>
</protein>
<evidence type="ECO:0000313" key="13">
    <source>
        <dbReference type="Proteomes" id="UP000050794"/>
    </source>
</evidence>
<dbReference type="SUPFAM" id="SSF50916">
    <property type="entry name" value="Rap30/74 interaction domains"/>
    <property type="match status" value="1"/>
</dbReference>
<evidence type="ECO:0000259" key="11">
    <source>
        <dbReference type="Pfam" id="PF17683"/>
    </source>
</evidence>
<feature type="region of interest" description="Disordered" evidence="9">
    <location>
        <begin position="72"/>
        <end position="116"/>
    </location>
</feature>
<dbReference type="InterPro" id="IPR040450">
    <property type="entry name" value="TFIIF_beta_HTH"/>
</dbReference>
<dbReference type="GO" id="GO:0003677">
    <property type="term" value="F:DNA binding"/>
    <property type="evidence" value="ECO:0007669"/>
    <property type="project" value="UniProtKB-KW"/>
</dbReference>
<evidence type="ECO:0000256" key="7">
    <source>
        <dbReference type="ARBA" id="ARBA00023242"/>
    </source>
</evidence>
<dbReference type="EMBL" id="UYWY01023020">
    <property type="protein sequence ID" value="VDM46991.1"/>
    <property type="molecule type" value="Genomic_DNA"/>
</dbReference>
<evidence type="ECO:0000256" key="8">
    <source>
        <dbReference type="ARBA" id="ARBA00033388"/>
    </source>
</evidence>
<feature type="domain" description="TFIIF beta subunit N-terminal" evidence="11">
    <location>
        <begin position="19"/>
        <end position="147"/>
    </location>
</feature>
<dbReference type="InterPro" id="IPR040504">
    <property type="entry name" value="TFIIF_beta_N"/>
</dbReference>
<proteinExistence type="inferred from homology"/>
<dbReference type="SUPFAM" id="SSF46785">
    <property type="entry name" value="Winged helix' DNA-binding domain"/>
    <property type="match status" value="1"/>
</dbReference>
<reference evidence="14" key="1">
    <citation type="submission" date="2016-06" db="UniProtKB">
        <authorList>
            <consortium name="WormBaseParasite"/>
        </authorList>
    </citation>
    <scope>IDENTIFICATION</scope>
</reference>
<evidence type="ECO:0000313" key="12">
    <source>
        <dbReference type="EMBL" id="VDM46991.1"/>
    </source>
</evidence>
<evidence type="ECO:0000256" key="2">
    <source>
        <dbReference type="ARBA" id="ARBA00009543"/>
    </source>
</evidence>
<organism evidence="13 14">
    <name type="scientific">Toxocara canis</name>
    <name type="common">Canine roundworm</name>
    <dbReference type="NCBI Taxonomy" id="6265"/>
    <lineage>
        <taxon>Eukaryota</taxon>
        <taxon>Metazoa</taxon>
        <taxon>Ecdysozoa</taxon>
        <taxon>Nematoda</taxon>
        <taxon>Chromadorea</taxon>
        <taxon>Rhabditida</taxon>
        <taxon>Spirurina</taxon>
        <taxon>Ascaridomorpha</taxon>
        <taxon>Ascaridoidea</taxon>
        <taxon>Toxocaridae</taxon>
        <taxon>Toxocara</taxon>
    </lineage>
</organism>
<dbReference type="InterPro" id="IPR003196">
    <property type="entry name" value="TFIIF_beta"/>
</dbReference>
<accession>A0A183V4K0</accession>
<dbReference type="GO" id="GO:0006368">
    <property type="term" value="P:transcription elongation by RNA polymerase II"/>
    <property type="evidence" value="ECO:0007669"/>
    <property type="project" value="UniProtKB-ARBA"/>
</dbReference>
<dbReference type="Pfam" id="PF17683">
    <property type="entry name" value="TFIIF_beta_N"/>
    <property type="match status" value="1"/>
</dbReference>
<keyword evidence="5" id="KW-0238">DNA-binding</keyword>
<dbReference type="InterPro" id="IPR036390">
    <property type="entry name" value="WH_DNA-bd_sf"/>
</dbReference>
<dbReference type="GO" id="GO:0005674">
    <property type="term" value="C:transcription factor TFIIF complex"/>
    <property type="evidence" value="ECO:0007669"/>
    <property type="project" value="InterPro"/>
</dbReference>
<evidence type="ECO:0000256" key="6">
    <source>
        <dbReference type="ARBA" id="ARBA00023163"/>
    </source>
</evidence>
<dbReference type="PANTHER" id="PTHR10445:SF0">
    <property type="entry name" value="GENERAL TRANSCRIPTION FACTOR IIF SUBUNIT 2"/>
    <property type="match status" value="1"/>
</dbReference>
<keyword evidence="4" id="KW-0805">Transcription regulation</keyword>
<dbReference type="InterPro" id="IPR011039">
    <property type="entry name" value="TFIIF_interaction"/>
</dbReference>
<name>A0A183V4K0_TOXCA</name>
<gene>
    <name evidence="12" type="ORF">TCNE_LOCUS15670</name>
</gene>
<evidence type="ECO:0000256" key="5">
    <source>
        <dbReference type="ARBA" id="ARBA00023125"/>
    </source>
</evidence>
<keyword evidence="6" id="KW-0804">Transcription</keyword>
<dbReference type="PANTHER" id="PTHR10445">
    <property type="entry name" value="GENERAL TRANSCRIPTION FACTOR IIF SUBUNIT 2"/>
    <property type="match status" value="1"/>
</dbReference>
<dbReference type="Pfam" id="PF02270">
    <property type="entry name" value="TFIIF_beta"/>
    <property type="match status" value="1"/>
</dbReference>
<keyword evidence="13" id="KW-1185">Reference proteome</keyword>
<evidence type="ECO:0000256" key="1">
    <source>
        <dbReference type="ARBA" id="ARBA00004123"/>
    </source>
</evidence>
<evidence type="ECO:0000256" key="9">
    <source>
        <dbReference type="SAM" id="MobiDB-lite"/>
    </source>
</evidence>
<dbReference type="Gene3D" id="1.10.10.10">
    <property type="entry name" value="Winged helix-like DNA-binding domain superfamily/Winged helix DNA-binding domain"/>
    <property type="match status" value="1"/>
</dbReference>